<protein>
    <recommendedName>
        <fullName evidence="2">Glycosyl transferase 48 domain-containing protein</fullName>
    </recommendedName>
</protein>
<gene>
    <name evidence="3" type="ORF">Goarm_022180</name>
</gene>
<accession>A0A7J9KFB4</accession>
<evidence type="ECO:0000313" key="4">
    <source>
        <dbReference type="Proteomes" id="UP000593575"/>
    </source>
</evidence>
<comment type="caution">
    <text evidence="3">The sequence shown here is derived from an EMBL/GenBank/DDBJ whole genome shotgun (WGS) entry which is preliminary data.</text>
</comment>
<feature type="transmembrane region" description="Helical" evidence="1">
    <location>
        <begin position="189"/>
        <end position="206"/>
    </location>
</feature>
<evidence type="ECO:0000313" key="3">
    <source>
        <dbReference type="EMBL" id="MBA0845172.1"/>
    </source>
</evidence>
<keyword evidence="1" id="KW-1133">Transmembrane helix</keyword>
<dbReference type="Pfam" id="PF02364">
    <property type="entry name" value="Glucan_synthase"/>
    <property type="match status" value="1"/>
</dbReference>
<reference evidence="3 4" key="1">
    <citation type="journal article" date="2019" name="Genome Biol. Evol.">
        <title>Insights into the evolution of the New World diploid cottons (Gossypium, subgenus Houzingenia) based on genome sequencing.</title>
        <authorList>
            <person name="Grover C.E."/>
            <person name="Arick M.A. 2nd"/>
            <person name="Thrash A."/>
            <person name="Conover J.L."/>
            <person name="Sanders W.S."/>
            <person name="Peterson D.G."/>
            <person name="Frelichowski J.E."/>
            <person name="Scheffler J.A."/>
            <person name="Scheffler B.E."/>
            <person name="Wendel J.F."/>
        </authorList>
    </citation>
    <scope>NUCLEOTIDE SEQUENCE [LARGE SCALE GENOMIC DNA]</scope>
    <source>
        <strain evidence="3">6</strain>
        <tissue evidence="3">Leaf</tissue>
    </source>
</reference>
<dbReference type="GO" id="GO:0000148">
    <property type="term" value="C:1,3-beta-D-glucan synthase complex"/>
    <property type="evidence" value="ECO:0007669"/>
    <property type="project" value="InterPro"/>
</dbReference>
<organism evidence="3 4">
    <name type="scientific">Gossypium armourianum</name>
    <dbReference type="NCBI Taxonomy" id="34283"/>
    <lineage>
        <taxon>Eukaryota</taxon>
        <taxon>Viridiplantae</taxon>
        <taxon>Streptophyta</taxon>
        <taxon>Embryophyta</taxon>
        <taxon>Tracheophyta</taxon>
        <taxon>Spermatophyta</taxon>
        <taxon>Magnoliopsida</taxon>
        <taxon>eudicotyledons</taxon>
        <taxon>Gunneridae</taxon>
        <taxon>Pentapetalae</taxon>
        <taxon>rosids</taxon>
        <taxon>malvids</taxon>
        <taxon>Malvales</taxon>
        <taxon>Malvaceae</taxon>
        <taxon>Malvoideae</taxon>
        <taxon>Gossypium</taxon>
    </lineage>
</organism>
<dbReference type="Proteomes" id="UP000593575">
    <property type="component" value="Unassembled WGS sequence"/>
</dbReference>
<dbReference type="PANTHER" id="PTHR12741:SF22">
    <property type="entry name" value="CALLOSE SYNTHASE 8-RELATED"/>
    <property type="match status" value="1"/>
</dbReference>
<feature type="non-terminal residue" evidence="3">
    <location>
        <position position="1"/>
    </location>
</feature>
<sequence length="404" mass="46813">VRFHYGHPDVFDRLFHITRGGISKASKTINLSEDVFAGFNSTLRRGCITYHEYLQVGKGRDVGLNQISKFEAKVANGNSEQTLSRDIHRLGRRFDFFRMLSCYFTTIGFYFSSLISVLGIYVFLYGQLYLVLSGLEKALLIEARMKNIESLETALASQSFIQLGLLTGLPMVMEIGLEKGFLTALKDFVLLQLQFAAVFFTFSLGTKTHHFGRTIMYGGAKYIPTGRKVVVFHASFTENYRLYSRSHFVKGFELLLLLVVYDLFRRSYQSSMAYVLITYSVWFMTMTWLFAPFLFNPSGFDWDKIVDDWKGWNKWIKEKGGIGIQQNKSWQSWWNDEQAHLRRSGYGARLFEILLSIRFFLYQYGLVYHLDISQQSKNFLVYVLSWVVILAAFLTVKVKFIQVS</sequence>
<dbReference type="GO" id="GO:0005886">
    <property type="term" value="C:plasma membrane"/>
    <property type="evidence" value="ECO:0007669"/>
    <property type="project" value="TreeGrafter"/>
</dbReference>
<keyword evidence="4" id="KW-1185">Reference proteome</keyword>
<dbReference type="GO" id="GO:0003843">
    <property type="term" value="F:1,3-beta-D-glucan synthase activity"/>
    <property type="evidence" value="ECO:0007669"/>
    <property type="project" value="InterPro"/>
</dbReference>
<keyword evidence="1" id="KW-0472">Membrane</keyword>
<name>A0A7J9KFB4_9ROSI</name>
<dbReference type="AlphaFoldDB" id="A0A7J9KFB4"/>
<feature type="transmembrane region" description="Helical" evidence="1">
    <location>
        <begin position="276"/>
        <end position="295"/>
    </location>
</feature>
<evidence type="ECO:0000259" key="2">
    <source>
        <dbReference type="Pfam" id="PF02364"/>
    </source>
</evidence>
<dbReference type="InterPro" id="IPR003440">
    <property type="entry name" value="Glyco_trans_48_dom"/>
</dbReference>
<feature type="domain" description="Glycosyl transferase 48" evidence="2">
    <location>
        <begin position="1"/>
        <end position="350"/>
    </location>
</feature>
<proteinExistence type="predicted"/>
<dbReference type="GO" id="GO:0006075">
    <property type="term" value="P:(1-&gt;3)-beta-D-glucan biosynthetic process"/>
    <property type="evidence" value="ECO:0007669"/>
    <property type="project" value="InterPro"/>
</dbReference>
<feature type="transmembrane region" description="Helical" evidence="1">
    <location>
        <begin position="102"/>
        <end position="124"/>
    </location>
</feature>
<keyword evidence="1" id="KW-0812">Transmembrane</keyword>
<evidence type="ECO:0000256" key="1">
    <source>
        <dbReference type="SAM" id="Phobius"/>
    </source>
</evidence>
<dbReference type="EMBL" id="JABFAE010413465">
    <property type="protein sequence ID" value="MBA0845172.1"/>
    <property type="molecule type" value="Genomic_DNA"/>
</dbReference>
<feature type="transmembrane region" description="Helical" evidence="1">
    <location>
        <begin position="379"/>
        <end position="401"/>
    </location>
</feature>
<dbReference type="PANTHER" id="PTHR12741">
    <property type="entry name" value="LYST-INTERACTING PROTEIN LIP5 DOPAMINE RESPONSIVE PROTEIN DRG-1"/>
    <property type="match status" value="1"/>
</dbReference>